<dbReference type="GO" id="GO:0009002">
    <property type="term" value="F:serine-type D-Ala-D-Ala carboxypeptidase activity"/>
    <property type="evidence" value="ECO:0007669"/>
    <property type="project" value="UniProtKB-EC"/>
</dbReference>
<evidence type="ECO:0000313" key="3">
    <source>
        <dbReference type="EMBL" id="MBD7994941.1"/>
    </source>
</evidence>
<accession>A0ABR8URQ3</accession>
<protein>
    <submittedName>
        <fullName evidence="3">D-alanyl-D-alanine carboxypeptidase/D-alanyl-D-alanine-endopeptidase</fullName>
        <ecNumber evidence="3">3.4.16.4</ecNumber>
    </submittedName>
</protein>
<dbReference type="EC" id="3.4.16.4" evidence="3"/>
<keyword evidence="3" id="KW-0645">Protease</keyword>
<comment type="similarity">
    <text evidence="1">Belongs to the peptidase S13 family.</text>
</comment>
<sequence>MARMFSGIALVLAFAVLLVPLAVYAGPPVLKALSGTGVERQAAVPSYQRPPAEMTQVPYAATLDPSAPLPDAAVLAALLDGELELTGSGTVSAVVTDVRTGTVLYDRNGAAAGMPASTLKILTAVAAASTLEPDSRFETTVHAAPATGGGTALVLRGGGDVLLGSGISDDDAVVGRAGLASLAEESVKALGSSAGTVRIQVDDTLFSGPSLSDAWNAADVEAGEIAPIYPLAVNSAWTDESRQSGEREEDAALAAAEAFRAALAEAGQDRGLEVAESVERGTVPAGARRIAAVESATVAEQLEQMLLISDNYLAEALARSAALAAGRDASFAGAVDTVKAQAAALGIDTTGMALADVSGLAAENEVSARQLTEAVTLVLTSNDEGLRAVARGMPVAGLSGTLQGRYDDDADDAAGAGLVRAKTGTLFEVTALGGYVTDADGRLLAFALVARGLEGNTGQARSAVDSAAAVLAGCGCR</sequence>
<evidence type="ECO:0000256" key="1">
    <source>
        <dbReference type="ARBA" id="ARBA00006096"/>
    </source>
</evidence>
<dbReference type="EMBL" id="JACSQD010000002">
    <property type="protein sequence ID" value="MBD7994941.1"/>
    <property type="molecule type" value="Genomic_DNA"/>
</dbReference>
<dbReference type="SUPFAM" id="SSF56601">
    <property type="entry name" value="beta-lactamase/transpeptidase-like"/>
    <property type="match status" value="1"/>
</dbReference>
<keyword evidence="3" id="KW-0121">Carboxypeptidase</keyword>
<evidence type="ECO:0000256" key="2">
    <source>
        <dbReference type="ARBA" id="ARBA00022801"/>
    </source>
</evidence>
<dbReference type="Pfam" id="PF02113">
    <property type="entry name" value="Peptidase_S13"/>
    <property type="match status" value="2"/>
</dbReference>
<name>A0ABR8URQ3_9MICC</name>
<dbReference type="PRINTS" id="PR00922">
    <property type="entry name" value="DADACBPTASE3"/>
</dbReference>
<dbReference type="NCBIfam" id="TIGR00666">
    <property type="entry name" value="PBP4"/>
    <property type="match status" value="1"/>
</dbReference>
<dbReference type="Proteomes" id="UP000609874">
    <property type="component" value="Unassembled WGS sequence"/>
</dbReference>
<organism evidence="3 4">
    <name type="scientific">Arthrobacter gallicola</name>
    <dbReference type="NCBI Taxonomy" id="2762225"/>
    <lineage>
        <taxon>Bacteria</taxon>
        <taxon>Bacillati</taxon>
        <taxon>Actinomycetota</taxon>
        <taxon>Actinomycetes</taxon>
        <taxon>Micrococcales</taxon>
        <taxon>Micrococcaceae</taxon>
        <taxon>Arthrobacter</taxon>
    </lineage>
</organism>
<proteinExistence type="inferred from homology"/>
<dbReference type="Gene3D" id="3.40.710.10">
    <property type="entry name" value="DD-peptidase/beta-lactamase superfamily"/>
    <property type="match status" value="2"/>
</dbReference>
<dbReference type="PANTHER" id="PTHR30023">
    <property type="entry name" value="D-ALANYL-D-ALANINE CARBOXYPEPTIDASE"/>
    <property type="match status" value="1"/>
</dbReference>
<dbReference type="InterPro" id="IPR000667">
    <property type="entry name" value="Peptidase_S13"/>
</dbReference>
<gene>
    <name evidence="3" type="primary">dacB</name>
    <name evidence="3" type="ORF">H9639_06475</name>
</gene>
<dbReference type="PANTHER" id="PTHR30023:SF0">
    <property type="entry name" value="PENICILLIN-SENSITIVE CARBOXYPEPTIDASE A"/>
    <property type="match status" value="1"/>
</dbReference>
<dbReference type="InterPro" id="IPR012338">
    <property type="entry name" value="Beta-lactam/transpept-like"/>
</dbReference>
<keyword evidence="4" id="KW-1185">Reference proteome</keyword>
<evidence type="ECO:0000313" key="4">
    <source>
        <dbReference type="Proteomes" id="UP000609874"/>
    </source>
</evidence>
<comment type="caution">
    <text evidence="3">The sequence shown here is derived from an EMBL/GenBank/DDBJ whole genome shotgun (WGS) entry which is preliminary data.</text>
</comment>
<keyword evidence="2 3" id="KW-0378">Hydrolase</keyword>
<reference evidence="3 4" key="1">
    <citation type="submission" date="2020-08" db="EMBL/GenBank/DDBJ databases">
        <title>A Genomic Blueprint of the Chicken Gut Microbiome.</title>
        <authorList>
            <person name="Gilroy R."/>
            <person name="Ravi A."/>
            <person name="Getino M."/>
            <person name="Pursley I."/>
            <person name="Horton D.L."/>
            <person name="Alikhan N.-F."/>
            <person name="Baker D."/>
            <person name="Gharbi K."/>
            <person name="Hall N."/>
            <person name="Watson M."/>
            <person name="Adriaenssens E.M."/>
            <person name="Foster-Nyarko E."/>
            <person name="Jarju S."/>
            <person name="Secka A."/>
            <person name="Antonio M."/>
            <person name="Oren A."/>
            <person name="Chaudhuri R."/>
            <person name="La Ragione R.M."/>
            <person name="Hildebrand F."/>
            <person name="Pallen M.J."/>
        </authorList>
    </citation>
    <scope>NUCLEOTIDE SEQUENCE [LARGE SCALE GENOMIC DNA]</scope>
    <source>
        <strain evidence="3 4">Sa2CUA1</strain>
    </source>
</reference>